<gene>
    <name evidence="2" type="ORF">H9Y04_35230</name>
</gene>
<name>A0ABR7SS67_9ACTN</name>
<dbReference type="Proteomes" id="UP000642284">
    <property type="component" value="Unassembled WGS sequence"/>
</dbReference>
<organism evidence="2 3">
    <name type="scientific">Streptomyces polyasparticus</name>
    <dbReference type="NCBI Taxonomy" id="2767826"/>
    <lineage>
        <taxon>Bacteria</taxon>
        <taxon>Bacillati</taxon>
        <taxon>Actinomycetota</taxon>
        <taxon>Actinomycetes</taxon>
        <taxon>Kitasatosporales</taxon>
        <taxon>Streptomycetaceae</taxon>
        <taxon>Streptomyces</taxon>
    </lineage>
</organism>
<accession>A0ABR7SS67</accession>
<dbReference type="EMBL" id="JACTVJ010000021">
    <property type="protein sequence ID" value="MBC9717797.1"/>
    <property type="molecule type" value="Genomic_DNA"/>
</dbReference>
<sequence>MDIPVGDNEISPPRRRPSIDERFDDFHTSHPWVFEALEELIEEWIESGGGRISIKALFEQLRWPASRQRVPPIRLNNIFTSRYARLLRHEHPEWANAFETRRLRNHARSDRDSLTSKVNAE</sequence>
<evidence type="ECO:0000313" key="3">
    <source>
        <dbReference type="Proteomes" id="UP000642284"/>
    </source>
</evidence>
<keyword evidence="3" id="KW-1185">Reference proteome</keyword>
<evidence type="ECO:0000256" key="1">
    <source>
        <dbReference type="SAM" id="MobiDB-lite"/>
    </source>
</evidence>
<proteinExistence type="predicted"/>
<comment type="caution">
    <text evidence="2">The sequence shown here is derived from an EMBL/GenBank/DDBJ whole genome shotgun (WGS) entry which is preliminary data.</text>
</comment>
<feature type="region of interest" description="Disordered" evidence="1">
    <location>
        <begin position="1"/>
        <end position="22"/>
    </location>
</feature>
<protein>
    <submittedName>
        <fullName evidence="2">Uncharacterized protein</fullName>
    </submittedName>
</protein>
<dbReference type="RefSeq" id="WP_187818243.1">
    <property type="nucleotide sequence ID" value="NZ_JACTVJ010000021.1"/>
</dbReference>
<reference evidence="2 3" key="1">
    <citation type="submission" date="2020-08" db="EMBL/GenBank/DDBJ databases">
        <title>Genemic of Streptomyces polyaspartic.</title>
        <authorList>
            <person name="Liu W."/>
        </authorList>
    </citation>
    <scope>NUCLEOTIDE SEQUENCE [LARGE SCALE GENOMIC DNA]</scope>
    <source>
        <strain evidence="2 3">TRM66268-LWL</strain>
    </source>
</reference>
<evidence type="ECO:0000313" key="2">
    <source>
        <dbReference type="EMBL" id="MBC9717797.1"/>
    </source>
</evidence>